<dbReference type="GO" id="GO:0005737">
    <property type="term" value="C:cytoplasm"/>
    <property type="evidence" value="ECO:0007669"/>
    <property type="project" value="UniProtKB-SubCell"/>
</dbReference>
<dbReference type="PANTHER" id="PTHR17224:SF1">
    <property type="entry name" value="PEPTIDYL-TRNA HYDROLASE"/>
    <property type="match status" value="1"/>
</dbReference>
<dbReference type="CDD" id="cd00462">
    <property type="entry name" value="PTH"/>
    <property type="match status" value="1"/>
</dbReference>
<comment type="catalytic activity">
    <reaction evidence="7 8">
        <text>an N-acyl-L-alpha-aminoacyl-tRNA + H2O = an N-acyl-L-amino acid + a tRNA + H(+)</text>
        <dbReference type="Rhea" id="RHEA:54448"/>
        <dbReference type="Rhea" id="RHEA-COMP:10123"/>
        <dbReference type="Rhea" id="RHEA-COMP:13883"/>
        <dbReference type="ChEBI" id="CHEBI:15377"/>
        <dbReference type="ChEBI" id="CHEBI:15378"/>
        <dbReference type="ChEBI" id="CHEBI:59874"/>
        <dbReference type="ChEBI" id="CHEBI:78442"/>
        <dbReference type="ChEBI" id="CHEBI:138191"/>
        <dbReference type="EC" id="3.1.1.29"/>
    </reaction>
</comment>
<dbReference type="HAMAP" id="MF_00083">
    <property type="entry name" value="Pept_tRNA_hydro_bact"/>
    <property type="match status" value="1"/>
</dbReference>
<comment type="subunit">
    <text evidence="7">Monomer.</text>
</comment>
<comment type="function">
    <text evidence="7">Hydrolyzes ribosome-free peptidyl-tRNAs (with 1 or more amino acids incorporated), which drop off the ribosome during protein synthesis, or as a result of ribosome stalling.</text>
</comment>
<evidence type="ECO:0000313" key="11">
    <source>
        <dbReference type="Proteomes" id="UP000316852"/>
    </source>
</evidence>
<comment type="caution">
    <text evidence="7">Lacks conserved residue(s) required for the propagation of feature annotation.</text>
</comment>
<feature type="site" description="Stabilizes the basic form of H active site to accept a proton" evidence="7">
    <location>
        <position position="89"/>
    </location>
</feature>
<dbReference type="Pfam" id="PF01195">
    <property type="entry name" value="Pept_tRNA_hydro"/>
    <property type="match status" value="1"/>
</dbReference>
<feature type="site" description="Discriminates between blocked and unblocked aminoacyl-tRNA" evidence="7">
    <location>
        <position position="7"/>
    </location>
</feature>
<evidence type="ECO:0000256" key="3">
    <source>
        <dbReference type="ARBA" id="ARBA00022801"/>
    </source>
</evidence>
<feature type="active site" description="Proton acceptor" evidence="7">
    <location>
        <position position="17"/>
    </location>
</feature>
<dbReference type="Proteomes" id="UP000316852">
    <property type="component" value="Unassembled WGS sequence"/>
</dbReference>
<dbReference type="PROSITE" id="PS01195">
    <property type="entry name" value="PEPT_TRNA_HYDROL_1"/>
    <property type="match status" value="1"/>
</dbReference>
<organism evidence="10 11">
    <name type="scientific">Eiseniibacteriota bacterium</name>
    <dbReference type="NCBI Taxonomy" id="2212470"/>
    <lineage>
        <taxon>Bacteria</taxon>
        <taxon>Candidatus Eiseniibacteriota</taxon>
    </lineage>
</organism>
<keyword evidence="2 7" id="KW-0820">tRNA-binding</keyword>
<dbReference type="PANTHER" id="PTHR17224">
    <property type="entry name" value="PEPTIDYL-TRNA HYDROLASE"/>
    <property type="match status" value="1"/>
</dbReference>
<dbReference type="InterPro" id="IPR036416">
    <property type="entry name" value="Pept_tRNA_hydro_sf"/>
</dbReference>
<comment type="similarity">
    <text evidence="5 7 9">Belongs to the PTH family.</text>
</comment>
<evidence type="ECO:0000256" key="9">
    <source>
        <dbReference type="RuleBase" id="RU004320"/>
    </source>
</evidence>
<feature type="binding site" evidence="7">
    <location>
        <position position="63"/>
    </location>
    <ligand>
        <name>tRNA</name>
        <dbReference type="ChEBI" id="CHEBI:17843"/>
    </ligand>
</feature>
<dbReference type="InterPro" id="IPR001328">
    <property type="entry name" value="Pept_tRNA_hydro"/>
</dbReference>
<evidence type="ECO:0000313" key="10">
    <source>
        <dbReference type="EMBL" id="TMQ59655.1"/>
    </source>
</evidence>
<dbReference type="Gene3D" id="3.40.50.1470">
    <property type="entry name" value="Peptidyl-tRNA hydrolase"/>
    <property type="match status" value="1"/>
</dbReference>
<evidence type="ECO:0000256" key="8">
    <source>
        <dbReference type="RuleBase" id="RU000673"/>
    </source>
</evidence>
<evidence type="ECO:0000256" key="2">
    <source>
        <dbReference type="ARBA" id="ARBA00022555"/>
    </source>
</evidence>
<evidence type="ECO:0000256" key="7">
    <source>
        <dbReference type="HAMAP-Rule" id="MF_00083"/>
    </source>
</evidence>
<dbReference type="GO" id="GO:0006515">
    <property type="term" value="P:protein quality control for misfolded or incompletely synthesized proteins"/>
    <property type="evidence" value="ECO:0007669"/>
    <property type="project" value="UniProtKB-UniRule"/>
</dbReference>
<evidence type="ECO:0000256" key="1">
    <source>
        <dbReference type="ARBA" id="ARBA00013260"/>
    </source>
</evidence>
<dbReference type="NCBIfam" id="TIGR00447">
    <property type="entry name" value="pth"/>
    <property type="match status" value="1"/>
</dbReference>
<gene>
    <name evidence="7" type="primary">pth</name>
    <name evidence="10" type="ORF">E6K76_03970</name>
</gene>
<accession>A0A538T7P6</accession>
<dbReference type="GO" id="GO:0004045">
    <property type="term" value="F:peptidyl-tRNA hydrolase activity"/>
    <property type="evidence" value="ECO:0007669"/>
    <property type="project" value="UniProtKB-UniRule"/>
</dbReference>
<dbReference type="GO" id="GO:0000049">
    <property type="term" value="F:tRNA binding"/>
    <property type="evidence" value="ECO:0007669"/>
    <property type="project" value="UniProtKB-UniRule"/>
</dbReference>
<proteinExistence type="inferred from homology"/>
<keyword evidence="4 7" id="KW-0694">RNA-binding</keyword>
<feature type="binding site" evidence="7">
    <location>
        <position position="65"/>
    </location>
    <ligand>
        <name>tRNA</name>
        <dbReference type="ChEBI" id="CHEBI:17843"/>
    </ligand>
</feature>
<dbReference type="AlphaFoldDB" id="A0A538T7P6"/>
<comment type="caution">
    <text evidence="10">The sequence shown here is derived from an EMBL/GenBank/DDBJ whole genome shotgun (WGS) entry which is preliminary data.</text>
</comment>
<evidence type="ECO:0000256" key="5">
    <source>
        <dbReference type="ARBA" id="ARBA00038063"/>
    </source>
</evidence>
<dbReference type="GO" id="GO:0072344">
    <property type="term" value="P:rescue of stalled ribosome"/>
    <property type="evidence" value="ECO:0007669"/>
    <property type="project" value="UniProtKB-UniRule"/>
</dbReference>
<dbReference type="EMBL" id="VBOW01000020">
    <property type="protein sequence ID" value="TMQ59655.1"/>
    <property type="molecule type" value="Genomic_DNA"/>
</dbReference>
<evidence type="ECO:0000256" key="4">
    <source>
        <dbReference type="ARBA" id="ARBA00022884"/>
    </source>
</evidence>
<comment type="function">
    <text evidence="7">Catalyzes the release of premature peptidyl moieties from peptidyl-tRNA molecules trapped in stalled 50S ribosomal subunits, and thus maintains levels of free tRNAs and 50S ribosomes.</text>
</comment>
<reference evidence="10 11" key="1">
    <citation type="journal article" date="2019" name="Nat. Microbiol.">
        <title>Mediterranean grassland soil C-N compound turnover is dependent on rainfall and depth, and is mediated by genomically divergent microorganisms.</title>
        <authorList>
            <person name="Diamond S."/>
            <person name="Andeer P.F."/>
            <person name="Li Z."/>
            <person name="Crits-Christoph A."/>
            <person name="Burstein D."/>
            <person name="Anantharaman K."/>
            <person name="Lane K.R."/>
            <person name="Thomas B.C."/>
            <person name="Pan C."/>
            <person name="Northen T.R."/>
            <person name="Banfield J.F."/>
        </authorList>
    </citation>
    <scope>NUCLEOTIDE SEQUENCE [LARGE SCALE GENOMIC DNA]</scope>
    <source>
        <strain evidence="10">WS_6</strain>
    </source>
</reference>
<evidence type="ECO:0000256" key="6">
    <source>
        <dbReference type="ARBA" id="ARBA00050038"/>
    </source>
</evidence>
<keyword evidence="7" id="KW-0963">Cytoplasm</keyword>
<dbReference type="EC" id="3.1.1.29" evidence="1 7"/>
<feature type="binding site" evidence="7">
    <location>
        <position position="12"/>
    </location>
    <ligand>
        <name>tRNA</name>
        <dbReference type="ChEBI" id="CHEBI:17843"/>
    </ligand>
</feature>
<dbReference type="SUPFAM" id="SSF53178">
    <property type="entry name" value="Peptidyl-tRNA hydrolase-like"/>
    <property type="match status" value="1"/>
</dbReference>
<comment type="subcellular location">
    <subcellularLocation>
        <location evidence="7">Cytoplasm</location>
    </subcellularLocation>
</comment>
<dbReference type="InterPro" id="IPR018171">
    <property type="entry name" value="Pept_tRNA_hydro_CS"/>
</dbReference>
<sequence>MVVGLGNPGSEHEGTRHNAGFMAVDLLTRKLRRFSGWRREGLVMRGEGRAGRHRISLVKPETYMNRSGQAFRALLAEGWIPSEILVVLDDVYLPLGSIRLRASGGTGGHQGLESIREEAGTTEFPRLRIGVGPAPASADLPDYVLSPFHEEERARLPEVLEGAASAAYDAAASGLTKAMNRWNRFGLDPVEE</sequence>
<keyword evidence="3 7" id="KW-0378">Hydrolase</keyword>
<protein>
    <recommendedName>
        <fullName evidence="6 7">Peptidyl-tRNA hydrolase</fullName>
        <shortName evidence="7">Pth</shortName>
        <ecNumber evidence="1 7">3.1.1.29</ecNumber>
    </recommendedName>
</protein>
<name>A0A538T7P6_UNCEI</name>